<keyword evidence="4 7" id="KW-0812">Transmembrane</keyword>
<dbReference type="GO" id="GO:0005886">
    <property type="term" value="C:plasma membrane"/>
    <property type="evidence" value="ECO:0007669"/>
    <property type="project" value="UniProtKB-SubCell"/>
</dbReference>
<keyword evidence="2 7" id="KW-1003">Cell membrane</keyword>
<dbReference type="NCBIfam" id="TIGR00544">
    <property type="entry name" value="lgt"/>
    <property type="match status" value="1"/>
</dbReference>
<name>A0A109W5W0_9BACT</name>
<dbReference type="Pfam" id="PF01790">
    <property type="entry name" value="LGT"/>
    <property type="match status" value="1"/>
</dbReference>
<dbReference type="EMBL" id="CP014230">
    <property type="protein sequence ID" value="AMD92675.1"/>
    <property type="molecule type" value="Genomic_DNA"/>
</dbReference>
<dbReference type="AlphaFoldDB" id="A0A109W5W0"/>
<reference evidence="9" key="1">
    <citation type="submission" date="2016-02" db="EMBL/GenBank/DDBJ databases">
        <authorList>
            <person name="Holder M.E."/>
            <person name="Ajami N.J."/>
            <person name="Petrosino J.F."/>
        </authorList>
    </citation>
    <scope>NUCLEOTIDE SEQUENCE [LARGE SCALE GENOMIC DNA]</scope>
    <source>
        <strain evidence="9">DSM 12838</strain>
    </source>
</reference>
<feature type="transmembrane region" description="Helical" evidence="7">
    <location>
        <begin position="53"/>
        <end position="73"/>
    </location>
</feature>
<dbReference type="GO" id="GO:0042158">
    <property type="term" value="P:lipoprotein biosynthetic process"/>
    <property type="evidence" value="ECO:0007669"/>
    <property type="project" value="UniProtKB-UniRule"/>
</dbReference>
<proteinExistence type="inferred from homology"/>
<dbReference type="Proteomes" id="UP000063964">
    <property type="component" value="Chromosome"/>
</dbReference>
<dbReference type="KEGG" id="doa:AXF15_05870"/>
<evidence type="ECO:0000256" key="2">
    <source>
        <dbReference type="ARBA" id="ARBA00022475"/>
    </source>
</evidence>
<evidence type="ECO:0000256" key="6">
    <source>
        <dbReference type="ARBA" id="ARBA00023136"/>
    </source>
</evidence>
<dbReference type="PANTHER" id="PTHR30589">
    <property type="entry name" value="PROLIPOPROTEIN DIACYLGLYCERYL TRANSFERASE"/>
    <property type="match status" value="1"/>
</dbReference>
<dbReference type="InterPro" id="IPR001640">
    <property type="entry name" value="Lgt"/>
</dbReference>
<dbReference type="EC" id="2.5.1.145" evidence="7"/>
<evidence type="ECO:0000256" key="7">
    <source>
        <dbReference type="HAMAP-Rule" id="MF_01147"/>
    </source>
</evidence>
<gene>
    <name evidence="7" type="primary">lgt</name>
    <name evidence="8" type="ORF">AXF15_05870</name>
</gene>
<dbReference type="RefSeq" id="WP_066604594.1">
    <property type="nucleotide sequence ID" value="NZ_CP014230.1"/>
</dbReference>
<comment type="similarity">
    <text evidence="1 7">Belongs to the Lgt family.</text>
</comment>
<protein>
    <recommendedName>
        <fullName evidence="7">Phosphatidylglycerol--prolipoprotein diacylglyceryl transferase</fullName>
        <ecNumber evidence="7">2.5.1.145</ecNumber>
    </recommendedName>
</protein>
<accession>A0A109W5W0</accession>
<dbReference type="OrthoDB" id="871140at2"/>
<feature type="transmembrane region" description="Helical" evidence="7">
    <location>
        <begin position="20"/>
        <end position="41"/>
    </location>
</feature>
<comment type="function">
    <text evidence="7">Catalyzes the transfer of the diacylglyceryl group from phosphatidylglycerol to the sulfhydryl group of the N-terminal cysteine of a prolipoprotein, the first step in the formation of mature lipoproteins.</text>
</comment>
<dbReference type="HAMAP" id="MF_01147">
    <property type="entry name" value="Lgt"/>
    <property type="match status" value="1"/>
</dbReference>
<feature type="transmembrane region" description="Helical" evidence="7">
    <location>
        <begin position="230"/>
        <end position="249"/>
    </location>
</feature>
<dbReference type="PANTHER" id="PTHR30589:SF0">
    <property type="entry name" value="PHOSPHATIDYLGLYCEROL--PROLIPOPROTEIN DIACYLGLYCERYL TRANSFERASE"/>
    <property type="match status" value="1"/>
</dbReference>
<sequence length="254" mass="27983">MLHWNADPTAFSLGPVSVRWYGIFFAVAFWQGLIFMRRAYVRAGYDPGEADRLFGYIVIGVVVGARLGHCLIYEPAFYLSRPLEILKIWEGGLASHGGTAGLVFGAWLFFKRSGRADPFWLLDRLSVPAVLGGMCIRLGNFMNSEIVGLPAAVPWAVIFERVDSLPRHPAQLYEALAYGVTALLLGAVSGSEAGRRKGVLAGWCLILVFGSRLVLEFFKTPQAAYEADFTLTVGQWLSVPVILAGCWLVRRRPS</sequence>
<feature type="binding site" evidence="7">
    <location>
        <position position="137"/>
    </location>
    <ligand>
        <name>a 1,2-diacyl-sn-glycero-3-phospho-(1'-sn-glycerol)</name>
        <dbReference type="ChEBI" id="CHEBI:64716"/>
    </ligand>
</feature>
<evidence type="ECO:0000313" key="9">
    <source>
        <dbReference type="Proteomes" id="UP000063964"/>
    </source>
</evidence>
<keyword evidence="8" id="KW-0449">Lipoprotein</keyword>
<keyword evidence="3 7" id="KW-0808">Transferase</keyword>
<comment type="catalytic activity">
    <reaction evidence="7">
        <text>L-cysteinyl-[prolipoprotein] + a 1,2-diacyl-sn-glycero-3-phospho-(1'-sn-glycerol) = an S-1,2-diacyl-sn-glyceryl-L-cysteinyl-[prolipoprotein] + sn-glycerol 1-phosphate + H(+)</text>
        <dbReference type="Rhea" id="RHEA:56712"/>
        <dbReference type="Rhea" id="RHEA-COMP:14679"/>
        <dbReference type="Rhea" id="RHEA-COMP:14680"/>
        <dbReference type="ChEBI" id="CHEBI:15378"/>
        <dbReference type="ChEBI" id="CHEBI:29950"/>
        <dbReference type="ChEBI" id="CHEBI:57685"/>
        <dbReference type="ChEBI" id="CHEBI:64716"/>
        <dbReference type="ChEBI" id="CHEBI:140658"/>
        <dbReference type="EC" id="2.5.1.145"/>
    </reaction>
</comment>
<dbReference type="GO" id="GO:0008961">
    <property type="term" value="F:phosphatidylglycerol-prolipoprotein diacylglyceryl transferase activity"/>
    <property type="evidence" value="ECO:0007669"/>
    <property type="project" value="UniProtKB-UniRule"/>
</dbReference>
<feature type="transmembrane region" description="Helical" evidence="7">
    <location>
        <begin position="200"/>
        <end position="218"/>
    </location>
</feature>
<comment type="subcellular location">
    <subcellularLocation>
        <location evidence="7">Cell membrane</location>
        <topology evidence="7">Multi-pass membrane protein</topology>
    </subcellularLocation>
</comment>
<keyword evidence="6 7" id="KW-0472">Membrane</keyword>
<feature type="transmembrane region" description="Helical" evidence="7">
    <location>
        <begin position="170"/>
        <end position="188"/>
    </location>
</feature>
<dbReference type="STRING" id="888061.AXF15_05870"/>
<feature type="transmembrane region" description="Helical" evidence="7">
    <location>
        <begin position="93"/>
        <end position="110"/>
    </location>
</feature>
<keyword evidence="5 7" id="KW-1133">Transmembrane helix</keyword>
<dbReference type="PROSITE" id="PS01311">
    <property type="entry name" value="LGT"/>
    <property type="match status" value="1"/>
</dbReference>
<evidence type="ECO:0000256" key="5">
    <source>
        <dbReference type="ARBA" id="ARBA00022989"/>
    </source>
</evidence>
<keyword evidence="9" id="KW-1185">Reference proteome</keyword>
<evidence type="ECO:0000313" key="8">
    <source>
        <dbReference type="EMBL" id="AMD92675.1"/>
    </source>
</evidence>
<comment type="pathway">
    <text evidence="7">Protein modification; lipoprotein biosynthesis (diacylglyceryl transfer).</text>
</comment>
<organism evidence="8 9">
    <name type="scientific">Desulfomicrobium orale DSM 12838</name>
    <dbReference type="NCBI Taxonomy" id="888061"/>
    <lineage>
        <taxon>Bacteria</taxon>
        <taxon>Pseudomonadati</taxon>
        <taxon>Thermodesulfobacteriota</taxon>
        <taxon>Desulfovibrionia</taxon>
        <taxon>Desulfovibrionales</taxon>
        <taxon>Desulfomicrobiaceae</taxon>
        <taxon>Desulfomicrobium</taxon>
    </lineage>
</organism>
<dbReference type="UniPathway" id="UPA00664"/>
<evidence type="ECO:0000256" key="3">
    <source>
        <dbReference type="ARBA" id="ARBA00022679"/>
    </source>
</evidence>
<evidence type="ECO:0000256" key="1">
    <source>
        <dbReference type="ARBA" id="ARBA00007150"/>
    </source>
</evidence>
<evidence type="ECO:0000256" key="4">
    <source>
        <dbReference type="ARBA" id="ARBA00022692"/>
    </source>
</evidence>